<reference evidence="8" key="1">
    <citation type="submission" date="2016-04" db="EMBL/GenBank/DDBJ databases">
        <authorList>
            <person name="Evans L.H."/>
            <person name="Alamgir A."/>
            <person name="Owens N."/>
            <person name="Weber N.D."/>
            <person name="Virtaneva K."/>
            <person name="Barbian K."/>
            <person name="Babar A."/>
            <person name="Rosenke K."/>
        </authorList>
    </citation>
    <scope>NUCLEOTIDE SEQUENCE</scope>
    <source>
        <strain evidence="8">92-2</strain>
    </source>
</reference>
<dbReference type="HAMAP" id="MF_00014">
    <property type="entry name" value="Ribosome_mat_RimM"/>
    <property type="match status" value="1"/>
</dbReference>
<dbReference type="GO" id="GO:0043022">
    <property type="term" value="F:ribosome binding"/>
    <property type="evidence" value="ECO:0007669"/>
    <property type="project" value="InterPro"/>
</dbReference>
<dbReference type="InterPro" id="IPR011033">
    <property type="entry name" value="PRC_barrel-like_sf"/>
</dbReference>
<dbReference type="RefSeq" id="WP_227118816.1">
    <property type="nucleotide sequence ID" value="NZ_CABUEN010000004.1"/>
</dbReference>
<evidence type="ECO:0000259" key="7">
    <source>
        <dbReference type="Pfam" id="PF24986"/>
    </source>
</evidence>
<name>A0A212K9Q0_9BACT</name>
<evidence type="ECO:0000259" key="6">
    <source>
        <dbReference type="Pfam" id="PF01782"/>
    </source>
</evidence>
<dbReference type="GO" id="GO:0005840">
    <property type="term" value="C:ribosome"/>
    <property type="evidence" value="ECO:0007669"/>
    <property type="project" value="InterPro"/>
</dbReference>
<dbReference type="InterPro" id="IPR009000">
    <property type="entry name" value="Transl_B-barrel_sf"/>
</dbReference>
<keyword evidence="2 5" id="KW-0690">Ribosome biogenesis</keyword>
<dbReference type="SUPFAM" id="SSF50447">
    <property type="entry name" value="Translation proteins"/>
    <property type="match status" value="1"/>
</dbReference>
<evidence type="ECO:0000256" key="1">
    <source>
        <dbReference type="ARBA" id="ARBA00022490"/>
    </source>
</evidence>
<dbReference type="PANTHER" id="PTHR33692:SF1">
    <property type="entry name" value="RIBOSOME MATURATION FACTOR RIMM"/>
    <property type="match status" value="1"/>
</dbReference>
<proteinExistence type="inferred from homology"/>
<dbReference type="GO" id="GO:0042274">
    <property type="term" value="P:ribosomal small subunit biogenesis"/>
    <property type="evidence" value="ECO:0007669"/>
    <property type="project" value="UniProtKB-UniRule"/>
</dbReference>
<feature type="domain" description="RimM N-terminal" evidence="6">
    <location>
        <begin position="8"/>
        <end position="88"/>
    </location>
</feature>
<dbReference type="GO" id="GO:0005737">
    <property type="term" value="C:cytoplasm"/>
    <property type="evidence" value="ECO:0007669"/>
    <property type="project" value="UniProtKB-SubCell"/>
</dbReference>
<dbReference type="InterPro" id="IPR002676">
    <property type="entry name" value="RimM_N"/>
</dbReference>
<dbReference type="Gene3D" id="2.30.30.240">
    <property type="entry name" value="PRC-barrel domain"/>
    <property type="match status" value="1"/>
</dbReference>
<dbReference type="Pfam" id="PF01782">
    <property type="entry name" value="RimM"/>
    <property type="match status" value="1"/>
</dbReference>
<keyword evidence="3 5" id="KW-0698">rRNA processing</keyword>
<organism evidence="8">
    <name type="scientific">uncultured Desulfovibrio sp</name>
    <dbReference type="NCBI Taxonomy" id="167968"/>
    <lineage>
        <taxon>Bacteria</taxon>
        <taxon>Pseudomonadati</taxon>
        <taxon>Thermodesulfobacteriota</taxon>
        <taxon>Desulfovibrionia</taxon>
        <taxon>Desulfovibrionales</taxon>
        <taxon>Desulfovibrionaceae</taxon>
        <taxon>Desulfovibrio</taxon>
        <taxon>environmental samples</taxon>
    </lineage>
</organism>
<dbReference type="Gene3D" id="2.40.30.60">
    <property type="entry name" value="RimM"/>
    <property type="match status" value="1"/>
</dbReference>
<dbReference type="NCBIfam" id="TIGR02273">
    <property type="entry name" value="16S_RimM"/>
    <property type="match status" value="1"/>
</dbReference>
<keyword evidence="1 5" id="KW-0963">Cytoplasm</keyword>
<comment type="subcellular location">
    <subcellularLocation>
        <location evidence="5">Cytoplasm</location>
    </subcellularLocation>
</comment>
<sequence>MTETWIHMGTLARPHGIKGEICIDWHADSPLLLDTPLWLQKGKDAPRRVKIAAVRSHKERPLLLLEGVADRTAAEALRGCKLFVRREDLPEPDDDEVYLEDLLDCDVVLPDGARIGRLDHFEYPAGLEMWVIMTDDDKEVLFPARPEFIAGFDLEIPAVVIDPPEGLLDIYLAESKAESKPEDNTENS</sequence>
<dbReference type="SUPFAM" id="SSF50346">
    <property type="entry name" value="PRC-barrel domain"/>
    <property type="match status" value="1"/>
</dbReference>
<dbReference type="AlphaFoldDB" id="A0A212K9Q0"/>
<dbReference type="InterPro" id="IPR011961">
    <property type="entry name" value="RimM"/>
</dbReference>
<dbReference type="Pfam" id="PF24986">
    <property type="entry name" value="PRC_RimM"/>
    <property type="match status" value="1"/>
</dbReference>
<comment type="function">
    <text evidence="5">An accessory protein needed during the final step in the assembly of 30S ribosomal subunit, possibly for assembly of the head region. Essential for efficient processing of 16S rRNA. May be needed both before and after RbfA during the maturation of 16S rRNA. It has affinity for free ribosomal 30S subunits but not for 70S ribosomes.</text>
</comment>
<evidence type="ECO:0000256" key="5">
    <source>
        <dbReference type="HAMAP-Rule" id="MF_00014"/>
    </source>
</evidence>
<comment type="subunit">
    <text evidence="5">Binds ribosomal protein uS19.</text>
</comment>
<gene>
    <name evidence="5 8" type="primary">rimM</name>
    <name evidence="8" type="ORF">KM92DES2_12481</name>
</gene>
<evidence type="ECO:0000313" key="8">
    <source>
        <dbReference type="EMBL" id="SBW08372.1"/>
    </source>
</evidence>
<comment type="domain">
    <text evidence="5">The PRC barrel domain binds ribosomal protein uS19.</text>
</comment>
<accession>A0A212K9Q0</accession>
<keyword evidence="4 5" id="KW-0143">Chaperone</keyword>
<dbReference type="InterPro" id="IPR036976">
    <property type="entry name" value="RimM_N_sf"/>
</dbReference>
<dbReference type="GO" id="GO:0006364">
    <property type="term" value="P:rRNA processing"/>
    <property type="evidence" value="ECO:0007669"/>
    <property type="project" value="UniProtKB-UniRule"/>
</dbReference>
<comment type="similarity">
    <text evidence="5">Belongs to the RimM family.</text>
</comment>
<dbReference type="EMBL" id="FLUP01000001">
    <property type="protein sequence ID" value="SBW08372.1"/>
    <property type="molecule type" value="Genomic_DNA"/>
</dbReference>
<evidence type="ECO:0000256" key="4">
    <source>
        <dbReference type="ARBA" id="ARBA00023186"/>
    </source>
</evidence>
<feature type="domain" description="Ribosome maturation factor RimM PRC barrel" evidence="7">
    <location>
        <begin position="100"/>
        <end position="167"/>
    </location>
</feature>
<evidence type="ECO:0000256" key="3">
    <source>
        <dbReference type="ARBA" id="ARBA00022552"/>
    </source>
</evidence>
<protein>
    <recommendedName>
        <fullName evidence="5">Ribosome maturation factor RimM</fullName>
    </recommendedName>
</protein>
<dbReference type="PANTHER" id="PTHR33692">
    <property type="entry name" value="RIBOSOME MATURATION FACTOR RIMM"/>
    <property type="match status" value="1"/>
</dbReference>
<dbReference type="InterPro" id="IPR056792">
    <property type="entry name" value="PRC_RimM"/>
</dbReference>
<evidence type="ECO:0000256" key="2">
    <source>
        <dbReference type="ARBA" id="ARBA00022517"/>
    </source>
</evidence>